<sequence>MTTNNKIDQTKAVFNQVDGIVSADAPSERDLRAMRRGMGLPVLNSPNNLELLTQGRRLSKRKIDSDDEFDESSGSDQYSTSDDEFYASNKHRHPGQGNLANGGNNGRARNMTLLQDSKFSADRTDMRLWHELRYVRSLWSREEEDQLRQDCAAVTDGDDIQSTSNAVLWTACFDRYGVPLSDIFTYGLRPHPSHLRRARKKLLSPQFCDLLTSVMVHPIFKGDPALLRYILQVVVRIRVGMHVPPMGTMPDMDDTSLDRVKLLADTLLLEEDTPEERLLVHADAYLIISQKQGARFHPEIVMLEDLLSVHFSNEGYVHTAPLDNVPYSRFLFYLQSWDLQFLLNVLDGLSFGTSYLSVDRYKTMWINDTPKIQGYISNKLDSLVQQWFLIDERNHRIRHNLKHEDPEKRLYDIPEEDFNPTYARSQYVTHTMRAVLEGEYLEALYPRHPPSDPIAESPTTESPVDETCAAESPIAVNIVGREEAGSNTDTMQLPANRMAARTMEPTAEMPKILILRVTKAKRALATQHR</sequence>
<feature type="region of interest" description="Disordered" evidence="1">
    <location>
        <begin position="62"/>
        <end position="108"/>
    </location>
</feature>
<proteinExistence type="predicted"/>
<reference evidence="2 3" key="1">
    <citation type="submission" date="2015-05" db="EMBL/GenBank/DDBJ databases">
        <title>Distinctive expansion of gene families associated with plant cell wall degradation and secondary metabolism in the genomes of grapevine trunk pathogens.</title>
        <authorList>
            <person name="Lawrence D.P."/>
            <person name="Travadon R."/>
            <person name="Rolshausen P.E."/>
            <person name="Baumgartner K."/>
        </authorList>
    </citation>
    <scope>NUCLEOTIDE SEQUENCE [LARGE SCALE GENOMIC DNA]</scope>
    <source>
        <strain evidence="2">DA912</strain>
    </source>
</reference>
<dbReference type="Proteomes" id="UP000034680">
    <property type="component" value="Unassembled WGS sequence"/>
</dbReference>
<protein>
    <submittedName>
        <fullName evidence="2">Uncharacterized protein</fullName>
    </submittedName>
</protein>
<keyword evidence="3" id="KW-1185">Reference proteome</keyword>
<feature type="compositionally biased region" description="Low complexity" evidence="1">
    <location>
        <begin position="95"/>
        <end position="108"/>
    </location>
</feature>
<evidence type="ECO:0000313" key="2">
    <source>
        <dbReference type="EMBL" id="KKY30955.1"/>
    </source>
</evidence>
<accession>A0A0G2HS34</accession>
<dbReference type="AlphaFoldDB" id="A0A0G2HS34"/>
<gene>
    <name evidence="2" type="ORF">UCDDA912_g09133</name>
</gene>
<comment type="caution">
    <text evidence="2">The sequence shown here is derived from an EMBL/GenBank/DDBJ whole genome shotgun (WGS) entry which is preliminary data.</text>
</comment>
<organism evidence="2 3">
    <name type="scientific">Diaporthe ampelina</name>
    <dbReference type="NCBI Taxonomy" id="1214573"/>
    <lineage>
        <taxon>Eukaryota</taxon>
        <taxon>Fungi</taxon>
        <taxon>Dikarya</taxon>
        <taxon>Ascomycota</taxon>
        <taxon>Pezizomycotina</taxon>
        <taxon>Sordariomycetes</taxon>
        <taxon>Sordariomycetidae</taxon>
        <taxon>Diaporthales</taxon>
        <taxon>Diaporthaceae</taxon>
        <taxon>Diaporthe</taxon>
    </lineage>
</organism>
<dbReference type="OrthoDB" id="5245117at2759"/>
<name>A0A0G2HS34_9PEZI</name>
<reference evidence="2 3" key="2">
    <citation type="submission" date="2015-05" db="EMBL/GenBank/DDBJ databases">
        <authorList>
            <person name="Morales-Cruz A."/>
            <person name="Amrine K.C."/>
            <person name="Cantu D."/>
        </authorList>
    </citation>
    <scope>NUCLEOTIDE SEQUENCE [LARGE SCALE GENOMIC DNA]</scope>
    <source>
        <strain evidence="2">DA912</strain>
    </source>
</reference>
<evidence type="ECO:0000313" key="3">
    <source>
        <dbReference type="Proteomes" id="UP000034680"/>
    </source>
</evidence>
<dbReference type="EMBL" id="LCUC01000431">
    <property type="protein sequence ID" value="KKY30955.1"/>
    <property type="molecule type" value="Genomic_DNA"/>
</dbReference>
<evidence type="ECO:0000256" key="1">
    <source>
        <dbReference type="SAM" id="MobiDB-lite"/>
    </source>
</evidence>